<feature type="domain" description="Aminoglycoside phosphotransferase" evidence="2">
    <location>
        <begin position="22"/>
        <end position="237"/>
    </location>
</feature>
<reference evidence="3 4" key="1">
    <citation type="submission" date="2019-07" db="EMBL/GenBank/DDBJ databases">
        <authorList>
            <person name="Yang M."/>
            <person name="Zhao D."/>
            <person name="Xiang H."/>
        </authorList>
    </citation>
    <scope>NUCLEOTIDE SEQUENCE [LARGE SCALE GENOMIC DNA]</scope>
    <source>
        <strain evidence="3 4">IM1326</strain>
    </source>
</reference>
<keyword evidence="4" id="KW-1185">Reference proteome</keyword>
<dbReference type="Pfam" id="PF01636">
    <property type="entry name" value="APH"/>
    <property type="match status" value="1"/>
</dbReference>
<dbReference type="EMBL" id="VJWL01000003">
    <property type="protein sequence ID" value="TRW48473.1"/>
    <property type="molecule type" value="Genomic_DNA"/>
</dbReference>
<proteinExistence type="predicted"/>
<dbReference type="AlphaFoldDB" id="A0A552X1J6"/>
<dbReference type="RefSeq" id="WP_143236265.1">
    <property type="nucleotide sequence ID" value="NZ_VJWL01000003.1"/>
</dbReference>
<evidence type="ECO:0000256" key="1">
    <source>
        <dbReference type="SAM" id="MobiDB-lite"/>
    </source>
</evidence>
<dbReference type="GO" id="GO:0016740">
    <property type="term" value="F:transferase activity"/>
    <property type="evidence" value="ECO:0007669"/>
    <property type="project" value="UniProtKB-KW"/>
</dbReference>
<dbReference type="SUPFAM" id="SSF56112">
    <property type="entry name" value="Protein kinase-like (PK-like)"/>
    <property type="match status" value="1"/>
</dbReference>
<name>A0A552X1J6_9GAMM</name>
<dbReference type="InterPro" id="IPR002575">
    <property type="entry name" value="Aminoglycoside_PTrfase"/>
</dbReference>
<dbReference type="OrthoDB" id="179763at2"/>
<dbReference type="Proteomes" id="UP000320359">
    <property type="component" value="Unassembled WGS sequence"/>
</dbReference>
<comment type="caution">
    <text evidence="3">The sequence shown here is derived from an EMBL/GenBank/DDBJ whole genome shotgun (WGS) entry which is preliminary data.</text>
</comment>
<dbReference type="PANTHER" id="PTHR40086:SF1">
    <property type="entry name" value="CELL CYCLE REGULATOR CCRZ"/>
    <property type="match status" value="1"/>
</dbReference>
<feature type="compositionally biased region" description="Basic and acidic residues" evidence="1">
    <location>
        <begin position="266"/>
        <end position="280"/>
    </location>
</feature>
<dbReference type="InterPro" id="IPR052077">
    <property type="entry name" value="CcrZ_PhaseVar_Mediator"/>
</dbReference>
<gene>
    <name evidence="3" type="ORF">FM042_09905</name>
</gene>
<protein>
    <submittedName>
        <fullName evidence="3">Phosphotransferase</fullName>
    </submittedName>
</protein>
<feature type="region of interest" description="Disordered" evidence="1">
    <location>
        <begin position="264"/>
        <end position="288"/>
    </location>
</feature>
<keyword evidence="3" id="KW-0808">Transferase</keyword>
<dbReference type="InterPro" id="IPR011009">
    <property type="entry name" value="Kinase-like_dom_sf"/>
</dbReference>
<organism evidence="3 4">
    <name type="scientific">Aliidiomarina halalkaliphila</name>
    <dbReference type="NCBI Taxonomy" id="2593535"/>
    <lineage>
        <taxon>Bacteria</taxon>
        <taxon>Pseudomonadati</taxon>
        <taxon>Pseudomonadota</taxon>
        <taxon>Gammaproteobacteria</taxon>
        <taxon>Alteromonadales</taxon>
        <taxon>Idiomarinaceae</taxon>
        <taxon>Aliidiomarina</taxon>
    </lineage>
</organism>
<evidence type="ECO:0000313" key="4">
    <source>
        <dbReference type="Proteomes" id="UP000320359"/>
    </source>
</evidence>
<dbReference type="Gene3D" id="3.90.1200.10">
    <property type="match status" value="1"/>
</dbReference>
<dbReference type="PANTHER" id="PTHR40086">
    <property type="entry name" value="PHOSPHOTRANSFERASE YTMP-RELATED"/>
    <property type="match status" value="1"/>
</dbReference>
<sequence length="288" mass="33098">MQFPTGCLAQLPEHGTWKAVSVGRDLANATWRIDNGQVQYLVKQYAHDAAFGRATGDTVQLDRTLADRGIAPEVIWSDVEKGICIFRWLDAATIADEFDPIKRADLLGRTLAKIHQQSLPKTRWTLRERVEQYCQTLEYYNPKAAAQAREDCQSYGDLFQRWENGPHVFCHHDLNAEHVFLLEQPQVIDWEYAGYGHPGFDLASTLVINDLYDDEIDTLLESYQQFSDNRIERDELRDWVRLVALVNRIWFSVQDAIAQAEAGDNQVRKAEHESIEEGHQRNPVSVSR</sequence>
<evidence type="ECO:0000313" key="3">
    <source>
        <dbReference type="EMBL" id="TRW48473.1"/>
    </source>
</evidence>
<accession>A0A552X1J6</accession>
<evidence type="ECO:0000259" key="2">
    <source>
        <dbReference type="Pfam" id="PF01636"/>
    </source>
</evidence>